<name>A0A7Y6TXI6_9BURK</name>
<keyword evidence="1" id="KW-0472">Membrane</keyword>
<keyword evidence="1" id="KW-1133">Transmembrane helix</keyword>
<dbReference type="EMBL" id="JABWMJ010000007">
    <property type="protein sequence ID" value="NUZ07203.1"/>
    <property type="molecule type" value="Genomic_DNA"/>
</dbReference>
<dbReference type="RefSeq" id="WP_176070056.1">
    <property type="nucleotide sequence ID" value="NZ_JABWMJ010000007.1"/>
</dbReference>
<keyword evidence="1" id="KW-0812">Transmembrane</keyword>
<protein>
    <submittedName>
        <fullName evidence="3">Tripartite tricarboxylate transporter TctB family protein</fullName>
    </submittedName>
</protein>
<proteinExistence type="predicted"/>
<evidence type="ECO:0000313" key="4">
    <source>
        <dbReference type="Proteomes" id="UP000529637"/>
    </source>
</evidence>
<gene>
    <name evidence="3" type="ORF">HQN59_15675</name>
</gene>
<reference evidence="3 4" key="1">
    <citation type="submission" date="2020-06" db="EMBL/GenBank/DDBJ databases">
        <title>Schlegella sp. ID0723 isolated from air conditioner.</title>
        <authorList>
            <person name="Kim D.Y."/>
            <person name="Kim D.-U."/>
        </authorList>
    </citation>
    <scope>NUCLEOTIDE SEQUENCE [LARGE SCALE GENOMIC DNA]</scope>
    <source>
        <strain evidence="3 4">ID0723</strain>
    </source>
</reference>
<feature type="transmembrane region" description="Helical" evidence="1">
    <location>
        <begin position="99"/>
        <end position="115"/>
    </location>
</feature>
<feature type="transmembrane region" description="Helical" evidence="1">
    <location>
        <begin position="75"/>
        <end position="93"/>
    </location>
</feature>
<feature type="transmembrane region" description="Helical" evidence="1">
    <location>
        <begin position="41"/>
        <end position="63"/>
    </location>
</feature>
<feature type="transmembrane region" description="Helical" evidence="1">
    <location>
        <begin position="122"/>
        <end position="145"/>
    </location>
</feature>
<keyword evidence="4" id="KW-1185">Reference proteome</keyword>
<feature type="domain" description="DUF1468" evidence="2">
    <location>
        <begin position="10"/>
        <end position="146"/>
    </location>
</feature>
<sequence length="155" mass="16755">MRIKSQRDFWSGVMFILIGVGFAIGATNYSMGTSARPGAGYFPLGLGAILAILGLILLIESMVVEALDGERIGAVAWRPLSIIIGGIIFFGFALDRLGLFITFPLLVVIVSFASDEFKWRGVIINAIVLTIGAWAIFVLGLKLIIPVLPRFMLTP</sequence>
<organism evidence="3 4">
    <name type="scientific">Piscinibacter koreensis</name>
    <dbReference type="NCBI Taxonomy" id="2742824"/>
    <lineage>
        <taxon>Bacteria</taxon>
        <taxon>Pseudomonadati</taxon>
        <taxon>Pseudomonadota</taxon>
        <taxon>Betaproteobacteria</taxon>
        <taxon>Burkholderiales</taxon>
        <taxon>Sphaerotilaceae</taxon>
        <taxon>Piscinibacter</taxon>
    </lineage>
</organism>
<accession>A0A7Y6TXI6</accession>
<feature type="transmembrane region" description="Helical" evidence="1">
    <location>
        <begin position="9"/>
        <end position="29"/>
    </location>
</feature>
<evidence type="ECO:0000259" key="2">
    <source>
        <dbReference type="Pfam" id="PF07331"/>
    </source>
</evidence>
<dbReference type="Pfam" id="PF07331">
    <property type="entry name" value="TctB"/>
    <property type="match status" value="1"/>
</dbReference>
<evidence type="ECO:0000313" key="3">
    <source>
        <dbReference type="EMBL" id="NUZ07203.1"/>
    </source>
</evidence>
<comment type="caution">
    <text evidence="3">The sequence shown here is derived from an EMBL/GenBank/DDBJ whole genome shotgun (WGS) entry which is preliminary data.</text>
</comment>
<evidence type="ECO:0000256" key="1">
    <source>
        <dbReference type="SAM" id="Phobius"/>
    </source>
</evidence>
<dbReference type="Proteomes" id="UP000529637">
    <property type="component" value="Unassembled WGS sequence"/>
</dbReference>
<dbReference type="InterPro" id="IPR009936">
    <property type="entry name" value="DUF1468"/>
</dbReference>
<dbReference type="AlphaFoldDB" id="A0A7Y6TXI6"/>